<evidence type="ECO:0000256" key="1">
    <source>
        <dbReference type="SAM" id="MobiDB-lite"/>
    </source>
</evidence>
<gene>
    <name evidence="2" type="ORF">QYE76_061402</name>
</gene>
<organism evidence="2 3">
    <name type="scientific">Lolium multiflorum</name>
    <name type="common">Italian ryegrass</name>
    <name type="synonym">Lolium perenne subsp. multiflorum</name>
    <dbReference type="NCBI Taxonomy" id="4521"/>
    <lineage>
        <taxon>Eukaryota</taxon>
        <taxon>Viridiplantae</taxon>
        <taxon>Streptophyta</taxon>
        <taxon>Embryophyta</taxon>
        <taxon>Tracheophyta</taxon>
        <taxon>Spermatophyta</taxon>
        <taxon>Magnoliopsida</taxon>
        <taxon>Liliopsida</taxon>
        <taxon>Poales</taxon>
        <taxon>Poaceae</taxon>
        <taxon>BOP clade</taxon>
        <taxon>Pooideae</taxon>
        <taxon>Poodae</taxon>
        <taxon>Poeae</taxon>
        <taxon>Poeae Chloroplast Group 2 (Poeae type)</taxon>
        <taxon>Loliodinae</taxon>
        <taxon>Loliinae</taxon>
        <taxon>Lolium</taxon>
    </lineage>
</organism>
<sequence>MKAGTAGSHASAMAGNRGSSSSSNPTSGGEVAEGHRHQTHRPPSPPLEYPASVQRGVHGRATTASCLWQPDAASTANPDGGSGQQEEDGPPLLGFGSSGASSREMTRGEGGKGGEGLGGGGGGGREGRRRRWEGGGAAARSGRGGGYQNCASSMTYGMGLNYLRCAHEAKTNFFHSNISIF</sequence>
<feature type="compositionally biased region" description="Gly residues" evidence="1">
    <location>
        <begin position="134"/>
        <end position="144"/>
    </location>
</feature>
<dbReference type="EMBL" id="JAUUTY010000004">
    <property type="protein sequence ID" value="KAK1643597.1"/>
    <property type="molecule type" value="Genomic_DNA"/>
</dbReference>
<feature type="compositionally biased region" description="Low complexity" evidence="1">
    <location>
        <begin position="10"/>
        <end position="29"/>
    </location>
</feature>
<protein>
    <submittedName>
        <fullName evidence="2">Uncharacterized protein</fullName>
    </submittedName>
</protein>
<evidence type="ECO:0000313" key="3">
    <source>
        <dbReference type="Proteomes" id="UP001231189"/>
    </source>
</evidence>
<feature type="compositionally biased region" description="Polar residues" evidence="1">
    <location>
        <begin position="62"/>
        <end position="77"/>
    </location>
</feature>
<feature type="region of interest" description="Disordered" evidence="1">
    <location>
        <begin position="1"/>
        <end position="144"/>
    </location>
</feature>
<keyword evidence="3" id="KW-1185">Reference proteome</keyword>
<proteinExistence type="predicted"/>
<reference evidence="2" key="1">
    <citation type="submission" date="2023-07" db="EMBL/GenBank/DDBJ databases">
        <title>A chromosome-level genome assembly of Lolium multiflorum.</title>
        <authorList>
            <person name="Chen Y."/>
            <person name="Copetti D."/>
            <person name="Kolliker R."/>
            <person name="Studer B."/>
        </authorList>
    </citation>
    <scope>NUCLEOTIDE SEQUENCE</scope>
    <source>
        <strain evidence="2">02402/16</strain>
        <tissue evidence="2">Leaf</tissue>
    </source>
</reference>
<dbReference type="AlphaFoldDB" id="A0AAD8S164"/>
<feature type="compositionally biased region" description="Gly residues" evidence="1">
    <location>
        <begin position="113"/>
        <end position="124"/>
    </location>
</feature>
<name>A0AAD8S164_LOLMU</name>
<comment type="caution">
    <text evidence="2">The sequence shown here is derived from an EMBL/GenBank/DDBJ whole genome shotgun (WGS) entry which is preliminary data.</text>
</comment>
<dbReference type="Proteomes" id="UP001231189">
    <property type="component" value="Unassembled WGS sequence"/>
</dbReference>
<evidence type="ECO:0000313" key="2">
    <source>
        <dbReference type="EMBL" id="KAK1643597.1"/>
    </source>
</evidence>
<accession>A0AAD8S164</accession>